<feature type="domain" description="Phospholipase/carboxylesterase/thioesterase" evidence="3">
    <location>
        <begin position="260"/>
        <end position="363"/>
    </location>
</feature>
<evidence type="ECO:0000256" key="1">
    <source>
        <dbReference type="ARBA" id="ARBA00022729"/>
    </source>
</evidence>
<proteinExistence type="predicted"/>
<evidence type="ECO:0000259" key="3">
    <source>
        <dbReference type="Pfam" id="PF02230"/>
    </source>
</evidence>
<dbReference type="Proteomes" id="UP000521227">
    <property type="component" value="Unassembled WGS sequence"/>
</dbReference>
<evidence type="ECO:0000313" key="5">
    <source>
        <dbReference type="Proteomes" id="UP000521227"/>
    </source>
</evidence>
<keyword evidence="1" id="KW-0732">Signal</keyword>
<accession>A0A840N3G7</accession>
<dbReference type="InterPro" id="IPR003140">
    <property type="entry name" value="PLipase/COase/thioEstase"/>
</dbReference>
<sequence length="374" mass="40396">MAASPAVALPARRVRRYRASMTSDPAKILLPLLTCIETLSLVARHLDPSALGEVMEAIGTPEAALRAAYSDFKPFDASDDVGKRLVAASDEAFAGFAELRTAAGQGDIRAVFRALRHLPRALEALYPLASMIPAVNAFFFDPSLRSDADALALRMQPPRENETGVMHVDNEPRTRGGFSLYVPETYTPDRAWPLVVALHGGSGHGRSFLWSWLRDARSFGAILVAPTSAGNSLGSTWALMGDDNDTPNLARIVAAVSARWNVDPKRLLLTGMSDGGTFCYVTALDGGSPFTHLAPVSATFHPMLISMADAGRMQGLPIFLTHGALDWMFPVEVARQAQRALSAAGANVTYREIDDLSHTYPREINAPVLDWLKA</sequence>
<dbReference type="Pfam" id="PF02230">
    <property type="entry name" value="Abhydrolase_2"/>
    <property type="match status" value="1"/>
</dbReference>
<dbReference type="InterPro" id="IPR050955">
    <property type="entry name" value="Plant_Biomass_Hydrol_Est"/>
</dbReference>
<comment type="caution">
    <text evidence="4">The sequence shown here is derived from an EMBL/GenBank/DDBJ whole genome shotgun (WGS) entry which is preliminary data.</text>
</comment>
<evidence type="ECO:0000256" key="2">
    <source>
        <dbReference type="ARBA" id="ARBA00022801"/>
    </source>
</evidence>
<dbReference type="PANTHER" id="PTHR43037:SF5">
    <property type="entry name" value="FERULOYL ESTERASE"/>
    <property type="match status" value="1"/>
</dbReference>
<name>A0A840N3G7_9BRAD</name>
<reference evidence="4 5" key="1">
    <citation type="submission" date="2020-08" db="EMBL/GenBank/DDBJ databases">
        <title>Genomic Encyclopedia of Type Strains, Phase IV (KMG-IV): sequencing the most valuable type-strain genomes for metagenomic binning, comparative biology and taxonomic classification.</title>
        <authorList>
            <person name="Goeker M."/>
        </authorList>
    </citation>
    <scope>NUCLEOTIDE SEQUENCE [LARGE SCALE GENOMIC DNA]</scope>
    <source>
        <strain evidence="4 5">DSM 17498</strain>
    </source>
</reference>
<protein>
    <submittedName>
        <fullName evidence="4">Phospholipase/carboxylesterase</fullName>
    </submittedName>
</protein>
<dbReference type="GO" id="GO:0016787">
    <property type="term" value="F:hydrolase activity"/>
    <property type="evidence" value="ECO:0007669"/>
    <property type="project" value="UniProtKB-KW"/>
</dbReference>
<dbReference type="PANTHER" id="PTHR43037">
    <property type="entry name" value="UNNAMED PRODUCT-RELATED"/>
    <property type="match status" value="1"/>
</dbReference>
<gene>
    <name evidence="4" type="ORF">HNQ36_001240</name>
</gene>
<dbReference type="EMBL" id="JACHIJ010000002">
    <property type="protein sequence ID" value="MBB5051286.1"/>
    <property type="molecule type" value="Genomic_DNA"/>
</dbReference>
<keyword evidence="2" id="KW-0378">Hydrolase</keyword>
<evidence type="ECO:0000313" key="4">
    <source>
        <dbReference type="EMBL" id="MBB5051286.1"/>
    </source>
</evidence>
<dbReference type="Gene3D" id="3.40.50.1820">
    <property type="entry name" value="alpha/beta hydrolase"/>
    <property type="match status" value="1"/>
</dbReference>
<dbReference type="SUPFAM" id="SSF53474">
    <property type="entry name" value="alpha/beta-Hydrolases"/>
    <property type="match status" value="1"/>
</dbReference>
<dbReference type="InterPro" id="IPR029058">
    <property type="entry name" value="AB_hydrolase_fold"/>
</dbReference>
<organism evidence="4 5">
    <name type="scientific">Afipia massiliensis</name>
    <dbReference type="NCBI Taxonomy" id="211460"/>
    <lineage>
        <taxon>Bacteria</taxon>
        <taxon>Pseudomonadati</taxon>
        <taxon>Pseudomonadota</taxon>
        <taxon>Alphaproteobacteria</taxon>
        <taxon>Hyphomicrobiales</taxon>
        <taxon>Nitrobacteraceae</taxon>
        <taxon>Afipia</taxon>
    </lineage>
</organism>
<dbReference type="AlphaFoldDB" id="A0A840N3G7"/>